<dbReference type="EMBL" id="GU474858">
    <property type="protein sequence ID" value="ADI17233.1"/>
    <property type="molecule type" value="Genomic_DNA"/>
</dbReference>
<proteinExistence type="predicted"/>
<protein>
    <submittedName>
        <fullName evidence="1">Uncharacterized protein</fullName>
    </submittedName>
</protein>
<name>E0XS42_9PROT</name>
<evidence type="ECO:0000313" key="1">
    <source>
        <dbReference type="EMBL" id="ADI17233.1"/>
    </source>
</evidence>
<sequence>MNQLVNSTLAEFVTVIQINRARPAHHNQCFNEKAKVYVFCFKISFLC</sequence>
<organism evidence="1">
    <name type="scientific">uncultured alpha proteobacterium HF0070_14E07</name>
    <dbReference type="NCBI Taxonomy" id="710804"/>
    <lineage>
        <taxon>Bacteria</taxon>
        <taxon>Pseudomonadati</taxon>
        <taxon>Pseudomonadota</taxon>
        <taxon>Alphaproteobacteria</taxon>
        <taxon>environmental samples</taxon>
    </lineage>
</organism>
<accession>E0XS42</accession>
<dbReference type="AlphaFoldDB" id="E0XS42"/>
<reference evidence="1" key="1">
    <citation type="journal article" date="2011" name="Environ. Microbiol.">
        <title>Time-series analyses of Monterey Bay coastal microbial picoplankton using a 'genome proxy' microarray.</title>
        <authorList>
            <person name="Rich V.I."/>
            <person name="Pham V.D."/>
            <person name="Eppley J."/>
            <person name="Shi Y."/>
            <person name="DeLong E.F."/>
        </authorList>
    </citation>
    <scope>NUCLEOTIDE SEQUENCE</scope>
</reference>